<protein>
    <recommendedName>
        <fullName evidence="3">LGFP repeat-containing protein</fullName>
    </recommendedName>
</protein>
<proteinExistence type="predicted"/>
<dbReference type="Pfam" id="PF08310">
    <property type="entry name" value="LGFP"/>
    <property type="match status" value="4"/>
</dbReference>
<name>A0ABP5NS79_9MICC</name>
<accession>A0ABP5NS79</accession>
<organism evidence="1 2">
    <name type="scientific">Sinomonas flava</name>
    <dbReference type="NCBI Taxonomy" id="496857"/>
    <lineage>
        <taxon>Bacteria</taxon>
        <taxon>Bacillati</taxon>
        <taxon>Actinomycetota</taxon>
        <taxon>Actinomycetes</taxon>
        <taxon>Micrococcales</taxon>
        <taxon>Micrococcaceae</taxon>
        <taxon>Sinomonas</taxon>
    </lineage>
</organism>
<dbReference type="Proteomes" id="UP001500432">
    <property type="component" value="Unassembled WGS sequence"/>
</dbReference>
<dbReference type="PANTHER" id="PTHR38589">
    <property type="entry name" value="BLR0621 PROTEIN"/>
    <property type="match status" value="1"/>
</dbReference>
<comment type="caution">
    <text evidence="1">The sequence shown here is derived from an EMBL/GenBank/DDBJ whole genome shotgun (WGS) entry which is preliminary data.</text>
</comment>
<evidence type="ECO:0000313" key="1">
    <source>
        <dbReference type="EMBL" id="GAA2202252.1"/>
    </source>
</evidence>
<evidence type="ECO:0008006" key="3">
    <source>
        <dbReference type="Google" id="ProtNLM"/>
    </source>
</evidence>
<evidence type="ECO:0000313" key="2">
    <source>
        <dbReference type="Proteomes" id="UP001500432"/>
    </source>
</evidence>
<dbReference type="EMBL" id="BAAAQW010000009">
    <property type="protein sequence ID" value="GAA2202252.1"/>
    <property type="molecule type" value="Genomic_DNA"/>
</dbReference>
<gene>
    <name evidence="1" type="ORF">GCM10009849_29960</name>
</gene>
<dbReference type="PANTHER" id="PTHR38589:SF1">
    <property type="entry name" value="BLR0621 PROTEIN"/>
    <property type="match status" value="1"/>
</dbReference>
<sequence length="427" mass="45155">MGGAIGAVWTAAGGESSFLGLPVGSETCGQPDGGCFQAFQHGYIFWSPATGAWAVNGAILGTYAALGHNRGWLGYPTGPETCGQPDGGCFQAFQHGYIFWSPATGAWAVNGAILGTYAALGHNRGWLGYPTGPETCGQPDGGCFQAFQHGYIFWSPATGAWATGGAILSRYASYGHNRGILGYPVGPEVCAGGECIQTFQGGLIGWSPAQGTTVYAMSECNALNNGRSVYGANGSARVTFAIAEAYGVTGVTAVNCFKVAGLFVPQWITDGQAGKAGFKAPGVPSGPTRYDYSPSGSYTVTEAFGIGNPGTALQYTTLNPSSRWGGNPWTPTYNTYFESSSWVGYDENMWYFATRSTHDYRQGAVINYNRPPDSEIVQDAGFAIFLHENKSPTAGCLALDDWAVVDFLQRSRPGDRIIMGVRGDLFR</sequence>
<keyword evidence="2" id="KW-1185">Reference proteome</keyword>
<dbReference type="InterPro" id="IPR013207">
    <property type="entry name" value="LGFP"/>
</dbReference>
<reference evidence="2" key="1">
    <citation type="journal article" date="2019" name="Int. J. Syst. Evol. Microbiol.">
        <title>The Global Catalogue of Microorganisms (GCM) 10K type strain sequencing project: providing services to taxonomists for standard genome sequencing and annotation.</title>
        <authorList>
            <consortium name="The Broad Institute Genomics Platform"/>
            <consortium name="The Broad Institute Genome Sequencing Center for Infectious Disease"/>
            <person name="Wu L."/>
            <person name="Ma J."/>
        </authorList>
    </citation>
    <scope>NUCLEOTIDE SEQUENCE [LARGE SCALE GENOMIC DNA]</scope>
    <source>
        <strain evidence="2">JCM 16034</strain>
    </source>
</reference>